<dbReference type="Proteomes" id="UP000006160">
    <property type="component" value="Unassembled WGS sequence"/>
</dbReference>
<evidence type="ECO:0000313" key="2">
    <source>
        <dbReference type="Proteomes" id="UP000006160"/>
    </source>
</evidence>
<dbReference type="AlphaFoldDB" id="A0A9P2G8C3"/>
<dbReference type="RefSeq" id="WP_003376857.1">
    <property type="nucleotide sequence ID" value="NZ_ACSJ01000007.1"/>
</dbReference>
<sequence length="90" mass="10942">MKEFDKFINNLLDIRGINDFDKMDLKDEIQDHLMLLKLDYINKGYSEKNSIKLAIRDFGEENFIGKEIKKICHLKIRQRYFRKNIKLNVY</sequence>
<name>A0A9P2G8C3_CLOBO</name>
<dbReference type="InterPro" id="IPR047928">
    <property type="entry name" value="Perm_prefix_1"/>
</dbReference>
<gene>
    <name evidence="1" type="ORF">CLG_B1852</name>
</gene>
<evidence type="ECO:0000313" key="1">
    <source>
        <dbReference type="EMBL" id="EES91759.1"/>
    </source>
</evidence>
<protein>
    <submittedName>
        <fullName evidence="1">Uncharacterized protein</fullName>
    </submittedName>
</protein>
<dbReference type="NCBIfam" id="NF038403">
    <property type="entry name" value="perm_prefix_1"/>
    <property type="match status" value="1"/>
</dbReference>
<comment type="caution">
    <text evidence="1">The sequence shown here is derived from an EMBL/GenBank/DDBJ whole genome shotgun (WGS) entry which is preliminary data.</text>
</comment>
<organism evidence="1 2">
    <name type="scientific">Clostridium botulinum D str. 1873</name>
    <dbReference type="NCBI Taxonomy" id="592027"/>
    <lineage>
        <taxon>Bacteria</taxon>
        <taxon>Bacillati</taxon>
        <taxon>Bacillota</taxon>
        <taxon>Clostridia</taxon>
        <taxon>Eubacteriales</taxon>
        <taxon>Clostridiaceae</taxon>
        <taxon>Clostridium</taxon>
    </lineage>
</organism>
<dbReference type="GeneID" id="71454253"/>
<reference evidence="1 2" key="1">
    <citation type="submission" date="2009-10" db="EMBL/GenBank/DDBJ databases">
        <authorList>
            <person name="Shrivastava S."/>
            <person name="Brinkac L.B."/>
            <person name="Brown J.L."/>
            <person name="Bruce D.B."/>
            <person name="Detter C."/>
            <person name="Green L.D."/>
            <person name="Munk C.A."/>
            <person name="Rogers Y.C."/>
            <person name="Tapia R."/>
            <person name="Saunders E.S."/>
            <person name="Sims D.R."/>
            <person name="Smith L.A."/>
            <person name="Smith T.J."/>
            <person name="Sutton G."/>
            <person name="Brettin T."/>
        </authorList>
    </citation>
    <scope>NUCLEOTIDE SEQUENCE [LARGE SCALE GENOMIC DNA]</scope>
    <source>
        <strain evidence="2">D str. 1873</strain>
    </source>
</reference>
<proteinExistence type="predicted"/>
<dbReference type="EMBL" id="ACSJ01000007">
    <property type="protein sequence ID" value="EES91759.1"/>
    <property type="molecule type" value="Genomic_DNA"/>
</dbReference>
<accession>A0A9P2G8C3</accession>